<gene>
    <name evidence="5" type="ORF">FBZ87_11812</name>
</gene>
<sequence length="394" mass="40429">MSQRGDIMVRGFRAALAAFMLAGLTAVLPAPADAAWYTGRNVTVDQAADDTVIALGRNVQLDSTVAGSAILISSTATVSGTVADSLIVMSGSTTLTGQVGGDVVLVAGNIDMQKGSVVSGDATLLGGEVTLNGTVAGDVAVKGGELTVAGTIMGDVDATSGKLILQPGAHIMGDVTFSGGHALELPAGAHIEGKVQYKGDGMERHRHRDRDEDADADGGNDTRGHHHSGWHIWMPWFGGIGMISFAVGMLLVGAVLYILFPGAVTNVAAGIAGDPGPAAVKGLVLLVLVPLFSLFCLITIIGIPVALVLGFAYVLALMVAMPLAGFALADMVTQRRGPPVSPGDRIRRYALVVLILAVLQLIPFVGGLVKFGLLMMGLGGLVSHLRRRGPVAAY</sequence>
<dbReference type="AlphaFoldDB" id="A0A560JBI1"/>
<evidence type="ECO:0000256" key="2">
    <source>
        <dbReference type="SAM" id="Phobius"/>
    </source>
</evidence>
<feature type="signal peptide" evidence="3">
    <location>
        <begin position="1"/>
        <end position="34"/>
    </location>
</feature>
<evidence type="ECO:0000313" key="5">
    <source>
        <dbReference type="EMBL" id="TWB65780.1"/>
    </source>
</evidence>
<feature type="transmembrane region" description="Helical" evidence="2">
    <location>
        <begin position="280"/>
        <end position="301"/>
    </location>
</feature>
<protein>
    <submittedName>
        <fullName evidence="5">Polymer-forming protein</fullName>
    </submittedName>
</protein>
<feature type="transmembrane region" description="Helical" evidence="2">
    <location>
        <begin position="233"/>
        <end position="260"/>
    </location>
</feature>
<evidence type="ECO:0000259" key="4">
    <source>
        <dbReference type="Pfam" id="PF26514"/>
    </source>
</evidence>
<dbReference type="Pfam" id="PF26514">
    <property type="entry name" value="DUF8173"/>
    <property type="match status" value="1"/>
</dbReference>
<organism evidence="5 6">
    <name type="scientific">Nitrospirillum amazonense</name>
    <dbReference type="NCBI Taxonomy" id="28077"/>
    <lineage>
        <taxon>Bacteria</taxon>
        <taxon>Pseudomonadati</taxon>
        <taxon>Pseudomonadota</taxon>
        <taxon>Alphaproteobacteria</taxon>
        <taxon>Rhodospirillales</taxon>
        <taxon>Azospirillaceae</taxon>
        <taxon>Nitrospirillum</taxon>
    </lineage>
</organism>
<evidence type="ECO:0000256" key="3">
    <source>
        <dbReference type="SAM" id="SignalP"/>
    </source>
</evidence>
<dbReference type="Proteomes" id="UP000320516">
    <property type="component" value="Unassembled WGS sequence"/>
</dbReference>
<keyword evidence="3" id="KW-0732">Signal</keyword>
<dbReference type="EMBL" id="VITV01000018">
    <property type="protein sequence ID" value="TWB65780.1"/>
    <property type="molecule type" value="Genomic_DNA"/>
</dbReference>
<feature type="transmembrane region" description="Helical" evidence="2">
    <location>
        <begin position="349"/>
        <end position="369"/>
    </location>
</feature>
<comment type="caution">
    <text evidence="5">The sequence shown here is derived from an EMBL/GenBank/DDBJ whole genome shotgun (WGS) entry which is preliminary data.</text>
</comment>
<proteinExistence type="predicted"/>
<reference evidence="5 6" key="1">
    <citation type="submission" date="2019-06" db="EMBL/GenBank/DDBJ databases">
        <title>Genomic Encyclopedia of Type Strains, Phase IV (KMG-V): Genome sequencing to study the core and pangenomes of soil and plant-associated prokaryotes.</title>
        <authorList>
            <person name="Whitman W."/>
        </authorList>
    </citation>
    <scope>NUCLEOTIDE SEQUENCE [LARGE SCALE GENOMIC DNA]</scope>
    <source>
        <strain evidence="5 6">BR 12005</strain>
    </source>
</reference>
<feature type="domain" description="DUF8173" evidence="4">
    <location>
        <begin position="246"/>
        <end position="386"/>
    </location>
</feature>
<evidence type="ECO:0000256" key="1">
    <source>
        <dbReference type="SAM" id="MobiDB-lite"/>
    </source>
</evidence>
<feature type="transmembrane region" description="Helical" evidence="2">
    <location>
        <begin position="307"/>
        <end position="329"/>
    </location>
</feature>
<keyword evidence="2" id="KW-0472">Membrane</keyword>
<evidence type="ECO:0000313" key="6">
    <source>
        <dbReference type="Proteomes" id="UP000320516"/>
    </source>
</evidence>
<keyword evidence="2" id="KW-0812">Transmembrane</keyword>
<feature type="chain" id="PRO_5021976513" evidence="3">
    <location>
        <begin position="35"/>
        <end position="394"/>
    </location>
</feature>
<accession>A0A560JBI1</accession>
<keyword evidence="2" id="KW-1133">Transmembrane helix</keyword>
<dbReference type="InterPro" id="IPR058486">
    <property type="entry name" value="DUF8173"/>
</dbReference>
<name>A0A560JBI1_9PROT</name>
<feature type="region of interest" description="Disordered" evidence="1">
    <location>
        <begin position="200"/>
        <end position="222"/>
    </location>
</feature>